<gene>
    <name evidence="1" type="ORF">C7419_1011547</name>
</gene>
<dbReference type="EMBL" id="QGGT01000001">
    <property type="protein sequence ID" value="PWK37664.1"/>
    <property type="molecule type" value="Genomic_DNA"/>
</dbReference>
<protein>
    <submittedName>
        <fullName evidence="1">Uncharacterized protein</fullName>
    </submittedName>
</protein>
<dbReference type="Proteomes" id="UP000245754">
    <property type="component" value="Unassembled WGS sequence"/>
</dbReference>
<reference evidence="1 2" key="1">
    <citation type="submission" date="2018-05" db="EMBL/GenBank/DDBJ databases">
        <title>Genomic Encyclopedia of Type Strains, Phase IV (KMG-V): Genome sequencing to study the core and pangenomes of soil and plant-associated prokaryotes.</title>
        <authorList>
            <person name="Whitman W."/>
        </authorList>
    </citation>
    <scope>NUCLEOTIDE SEQUENCE [LARGE SCALE GENOMIC DNA]</scope>
    <source>
        <strain evidence="1 2">SLV-132</strain>
    </source>
</reference>
<evidence type="ECO:0000313" key="1">
    <source>
        <dbReference type="EMBL" id="PWK37664.1"/>
    </source>
</evidence>
<name>A0A316EYC5_9BURK</name>
<keyword evidence="2" id="KW-1185">Reference proteome</keyword>
<proteinExistence type="predicted"/>
<comment type="caution">
    <text evidence="1">The sequence shown here is derived from an EMBL/GenBank/DDBJ whole genome shotgun (WGS) entry which is preliminary data.</text>
</comment>
<dbReference type="RefSeq" id="WP_109581355.1">
    <property type="nucleotide sequence ID" value="NZ_QGGT01000001.1"/>
</dbReference>
<sequence length="165" mass="18329">MTAQIPETLHYMGEQLSMCTEPLAQYFALSGTGIPLKMDCTALWRGYVGTWEIADKRLYLIGLNGTTENGEPLSVATLFPDFPERVFSHWFNGRLRLPQGGLVKYVHAAYGSQYERDLFLDIEHGVVTATSVQHNGIAEANTPQGYGIGAMTIFGKRKGTPRETR</sequence>
<dbReference type="AlphaFoldDB" id="A0A316EYC5"/>
<evidence type="ECO:0000313" key="2">
    <source>
        <dbReference type="Proteomes" id="UP000245754"/>
    </source>
</evidence>
<organism evidence="1 2">
    <name type="scientific">Cupriavidus plantarum</name>
    <dbReference type="NCBI Taxonomy" id="942865"/>
    <lineage>
        <taxon>Bacteria</taxon>
        <taxon>Pseudomonadati</taxon>
        <taxon>Pseudomonadota</taxon>
        <taxon>Betaproteobacteria</taxon>
        <taxon>Burkholderiales</taxon>
        <taxon>Burkholderiaceae</taxon>
        <taxon>Cupriavidus</taxon>
    </lineage>
</organism>
<accession>A0A316EYC5</accession>